<dbReference type="InterPro" id="IPR019756">
    <property type="entry name" value="Pept_S26A_signal_pept_1_Ser-AS"/>
</dbReference>
<dbReference type="KEGG" id="spat:A0O21_00630"/>
<organism evidence="11 12">
    <name type="scientific">Streptococcus pantholopis</name>
    <dbReference type="NCBI Taxonomy" id="1811193"/>
    <lineage>
        <taxon>Bacteria</taxon>
        <taxon>Bacillati</taxon>
        <taxon>Bacillota</taxon>
        <taxon>Bacilli</taxon>
        <taxon>Lactobacillales</taxon>
        <taxon>Streptococcaceae</taxon>
        <taxon>Streptococcus</taxon>
    </lineage>
</organism>
<dbReference type="PANTHER" id="PTHR43390:SF1">
    <property type="entry name" value="CHLOROPLAST PROCESSING PEPTIDASE"/>
    <property type="match status" value="1"/>
</dbReference>
<dbReference type="EMBL" id="CP014699">
    <property type="protein sequence ID" value="AND78635.1"/>
    <property type="molecule type" value="Genomic_DNA"/>
</dbReference>
<reference evidence="12" key="2">
    <citation type="submission" date="2016-03" db="EMBL/GenBank/DDBJ databases">
        <title>Streptococcus antelopensis sp. nov., isolated from the feces of the Tibetan antelope (Pantholops hodgsonii) in Hoh Xil National Nature Reserve, Qinghai, China.</title>
        <authorList>
            <person name="Bai X."/>
        </authorList>
    </citation>
    <scope>NUCLEOTIDE SEQUENCE [LARGE SCALE GENOMIC DNA]</scope>
    <source>
        <strain evidence="12">TA 26</strain>
    </source>
</reference>
<dbReference type="GO" id="GO:0004252">
    <property type="term" value="F:serine-type endopeptidase activity"/>
    <property type="evidence" value="ECO:0007669"/>
    <property type="project" value="InterPro"/>
</dbReference>
<dbReference type="GO" id="GO:0006465">
    <property type="term" value="P:signal peptide processing"/>
    <property type="evidence" value="ECO:0007669"/>
    <property type="project" value="InterPro"/>
</dbReference>
<dbReference type="GO" id="GO:0009003">
    <property type="term" value="F:signal peptidase activity"/>
    <property type="evidence" value="ECO:0007669"/>
    <property type="project" value="UniProtKB-EC"/>
</dbReference>
<dbReference type="STRING" id="1811193.A0O21_00630"/>
<evidence type="ECO:0000313" key="12">
    <source>
        <dbReference type="Proteomes" id="UP000077317"/>
    </source>
</evidence>
<evidence type="ECO:0000256" key="7">
    <source>
        <dbReference type="PIRSR" id="PIRSR600223-1"/>
    </source>
</evidence>
<gene>
    <name evidence="11" type="ORF">A0O21_00630</name>
</gene>
<evidence type="ECO:0000256" key="4">
    <source>
        <dbReference type="ARBA" id="ARBA00013208"/>
    </source>
</evidence>
<protein>
    <recommendedName>
        <fullName evidence="4 8">Signal peptidase I</fullName>
        <ecNumber evidence="4 8">3.4.21.89</ecNumber>
    </recommendedName>
</protein>
<dbReference type="EC" id="3.4.21.89" evidence="4 8"/>
<keyword evidence="8" id="KW-1133">Transmembrane helix</keyword>
<dbReference type="RefSeq" id="WP_067060033.1">
    <property type="nucleotide sequence ID" value="NZ_CP014699.1"/>
</dbReference>
<dbReference type="SUPFAM" id="SSF51306">
    <property type="entry name" value="LexA/Signal peptidase"/>
    <property type="match status" value="1"/>
</dbReference>
<feature type="transmembrane region" description="Helical" evidence="8">
    <location>
        <begin position="12"/>
        <end position="31"/>
    </location>
</feature>
<dbReference type="AlphaFoldDB" id="A0A172Q5D2"/>
<accession>A0A172Q5D2</accession>
<dbReference type="Pfam" id="PF10502">
    <property type="entry name" value="Peptidase_S26"/>
    <property type="match status" value="1"/>
</dbReference>
<dbReference type="InterPro" id="IPR036286">
    <property type="entry name" value="LexA/Signal_pep-like_sf"/>
</dbReference>
<evidence type="ECO:0000256" key="8">
    <source>
        <dbReference type="RuleBase" id="RU003993"/>
    </source>
</evidence>
<dbReference type="GO" id="GO:0005886">
    <property type="term" value="C:plasma membrane"/>
    <property type="evidence" value="ECO:0007669"/>
    <property type="project" value="UniProtKB-SubCell"/>
</dbReference>
<reference evidence="11 12" key="1">
    <citation type="journal article" date="2016" name="Int. J. Syst. Evol. Microbiol.">
        <title>Streptococcuspantholopis sp. nov., isolated from faeces of the Tibetan antelope (Pantholops hodgsonii).</title>
        <authorList>
            <person name="Bai X."/>
            <person name="Xiong Y."/>
            <person name="Lu S."/>
            <person name="Jin D."/>
            <person name="Lai X."/>
            <person name="Yang J."/>
            <person name="Niu L."/>
            <person name="Hu S."/>
            <person name="Meng X."/>
            <person name="Pu J."/>
            <person name="Ye C."/>
            <person name="Xu J."/>
        </authorList>
    </citation>
    <scope>NUCLEOTIDE SEQUENCE [LARGE SCALE GENOMIC DNA]</scope>
    <source>
        <strain evidence="11 12">TA 26</strain>
    </source>
</reference>
<evidence type="ECO:0000256" key="2">
    <source>
        <dbReference type="ARBA" id="ARBA00004401"/>
    </source>
</evidence>
<comment type="similarity">
    <text evidence="3 9">Belongs to the peptidase S26 family.</text>
</comment>
<dbReference type="PROSITE" id="PS00501">
    <property type="entry name" value="SPASE_I_1"/>
    <property type="match status" value="1"/>
</dbReference>
<dbReference type="InterPro" id="IPR019757">
    <property type="entry name" value="Pept_S26A_signal_pept_1_Lys-AS"/>
</dbReference>
<feature type="active site" evidence="7">
    <location>
        <position position="35"/>
    </location>
</feature>
<dbReference type="PROSITE" id="PS00760">
    <property type="entry name" value="SPASE_I_2"/>
    <property type="match status" value="1"/>
</dbReference>
<proteinExistence type="inferred from homology"/>
<keyword evidence="12" id="KW-1185">Reference proteome</keyword>
<evidence type="ECO:0000259" key="10">
    <source>
        <dbReference type="Pfam" id="PF10502"/>
    </source>
</evidence>
<evidence type="ECO:0000313" key="11">
    <source>
        <dbReference type="EMBL" id="AND78635.1"/>
    </source>
</evidence>
<keyword evidence="6 8" id="KW-0378">Hydrolase</keyword>
<keyword evidence="8" id="KW-0812">Transmembrane</keyword>
<dbReference type="OrthoDB" id="9802919at2"/>
<evidence type="ECO:0000256" key="3">
    <source>
        <dbReference type="ARBA" id="ARBA00009370"/>
    </source>
</evidence>
<dbReference type="InterPro" id="IPR000223">
    <property type="entry name" value="Pept_S26A_signal_pept_1"/>
</dbReference>
<dbReference type="Proteomes" id="UP000077317">
    <property type="component" value="Chromosome"/>
</dbReference>
<evidence type="ECO:0000256" key="6">
    <source>
        <dbReference type="ARBA" id="ARBA00022801"/>
    </source>
</evidence>
<dbReference type="NCBIfam" id="TIGR02227">
    <property type="entry name" value="sigpep_I_bact"/>
    <property type="match status" value="1"/>
</dbReference>
<evidence type="ECO:0000256" key="1">
    <source>
        <dbReference type="ARBA" id="ARBA00000677"/>
    </source>
</evidence>
<evidence type="ECO:0000256" key="9">
    <source>
        <dbReference type="RuleBase" id="RU362042"/>
    </source>
</evidence>
<dbReference type="InterPro" id="IPR019533">
    <property type="entry name" value="Peptidase_S26"/>
</dbReference>
<comment type="catalytic activity">
    <reaction evidence="1 8">
        <text>Cleavage of hydrophobic, N-terminal signal or leader sequences from secreted and periplasmic proteins.</text>
        <dbReference type="EC" id="3.4.21.89"/>
    </reaction>
</comment>
<name>A0A172Q5D2_9STRE</name>
<feature type="domain" description="Peptidase S26" evidence="10">
    <location>
        <begin position="6"/>
        <end position="188"/>
    </location>
</feature>
<keyword evidence="8" id="KW-0472">Membrane</keyword>
<dbReference type="PANTHER" id="PTHR43390">
    <property type="entry name" value="SIGNAL PEPTIDASE I"/>
    <property type="match status" value="1"/>
</dbReference>
<feature type="active site" evidence="7">
    <location>
        <position position="75"/>
    </location>
</feature>
<comment type="subcellular location">
    <subcellularLocation>
        <location evidence="2">Cell membrane</location>
        <topology evidence="2">Single-pass type II membrane protein</topology>
    </subcellularLocation>
    <subcellularLocation>
        <location evidence="9">Membrane</location>
        <topology evidence="9">Single-pass type II membrane protein</topology>
    </subcellularLocation>
</comment>
<dbReference type="Gene3D" id="2.10.109.10">
    <property type="entry name" value="Umud Fragment, subunit A"/>
    <property type="match status" value="1"/>
</dbReference>
<evidence type="ECO:0000256" key="5">
    <source>
        <dbReference type="ARBA" id="ARBA00022670"/>
    </source>
</evidence>
<dbReference type="CDD" id="cd06530">
    <property type="entry name" value="S26_SPase_I"/>
    <property type="match status" value="1"/>
</dbReference>
<sequence>MRKFIKEWGPFTLLITAIVLLRLFIFIPVQVDGHSMDPTLAEGDRLIMVKTAKIQRFDIVVADETEDGQTKQVVKRVIGMPGDTIAYNNDVLTVNGEEVDEAYLDAYKEKFTQDKLQSTYSYSPLFQELAAQATAFTTDADGQANFTVQVPEGQYYLLGDDRIVSKDSREVGTFAESAIAGEVKFRFWPLSSIGFIS</sequence>
<keyword evidence="5 8" id="KW-0645">Protease</keyword>
<dbReference type="PRINTS" id="PR00727">
    <property type="entry name" value="LEADERPTASE"/>
</dbReference>